<dbReference type="OrthoDB" id="297496at2759"/>
<keyword evidence="7" id="KW-0407">Ion channel</keyword>
<feature type="transmembrane region" description="Helical" evidence="9">
    <location>
        <begin position="217"/>
        <end position="234"/>
    </location>
</feature>
<evidence type="ECO:0000256" key="8">
    <source>
        <dbReference type="SAM" id="MobiDB-lite"/>
    </source>
</evidence>
<feature type="transmembrane region" description="Helical" evidence="9">
    <location>
        <begin position="269"/>
        <end position="292"/>
    </location>
</feature>
<dbReference type="HOGENOM" id="CLU_013394_0_0_1"/>
<evidence type="ECO:0000256" key="4">
    <source>
        <dbReference type="ARBA" id="ARBA00022989"/>
    </source>
</evidence>
<evidence type="ECO:0000313" key="12">
    <source>
        <dbReference type="Proteomes" id="UP000054342"/>
    </source>
</evidence>
<evidence type="ECO:0000256" key="6">
    <source>
        <dbReference type="ARBA" id="ARBA00023136"/>
    </source>
</evidence>
<dbReference type="RefSeq" id="XP_013310864.1">
    <property type="nucleotide sequence ID" value="XM_013455410.1"/>
</dbReference>
<keyword evidence="6 9" id="KW-0472">Membrane</keyword>
<feature type="region of interest" description="Disordered" evidence="8">
    <location>
        <begin position="649"/>
        <end position="670"/>
    </location>
</feature>
<feature type="transmembrane region" description="Helical" evidence="9">
    <location>
        <begin position="99"/>
        <end position="122"/>
    </location>
</feature>
<dbReference type="EMBL" id="KN847323">
    <property type="protein sequence ID" value="KIW50280.1"/>
    <property type="molecule type" value="Genomic_DNA"/>
</dbReference>
<dbReference type="AlphaFoldDB" id="A0A0D2E698"/>
<keyword evidence="5" id="KW-0406">Ion transport</keyword>
<evidence type="ECO:0000256" key="7">
    <source>
        <dbReference type="ARBA" id="ARBA00023303"/>
    </source>
</evidence>
<dbReference type="Gene3D" id="1.10.287.70">
    <property type="match status" value="2"/>
</dbReference>
<dbReference type="STRING" id="348802.A0A0D2E698"/>
<dbReference type="FunFam" id="1.10.287.70:FF:000198">
    <property type="entry name" value="TOK2 potassium channel"/>
    <property type="match status" value="1"/>
</dbReference>
<comment type="subcellular location">
    <subcellularLocation>
        <location evidence="1">Membrane</location>
        <topology evidence="1">Multi-pass membrane protein</topology>
    </subcellularLocation>
</comment>
<dbReference type="GeneID" id="25333790"/>
<protein>
    <recommendedName>
        <fullName evidence="10">Potassium channel domain-containing protein</fullName>
    </recommendedName>
</protein>
<keyword evidence="12" id="KW-1185">Reference proteome</keyword>
<dbReference type="PANTHER" id="PTHR11003:SF301">
    <property type="entry name" value="POTASSIUM CHANNEL PROTEIN"/>
    <property type="match status" value="1"/>
</dbReference>
<dbReference type="Pfam" id="PF07885">
    <property type="entry name" value="Ion_trans_2"/>
    <property type="match status" value="2"/>
</dbReference>
<feature type="compositionally biased region" description="Basic and acidic residues" evidence="8">
    <location>
        <begin position="15"/>
        <end position="31"/>
    </location>
</feature>
<reference evidence="11 12" key="1">
    <citation type="submission" date="2015-01" db="EMBL/GenBank/DDBJ databases">
        <title>The Genome Sequence of Exophiala xenobiotica CBS118157.</title>
        <authorList>
            <consortium name="The Broad Institute Genomics Platform"/>
            <person name="Cuomo C."/>
            <person name="de Hoog S."/>
            <person name="Gorbushina A."/>
            <person name="Stielow B."/>
            <person name="Teixiera M."/>
            <person name="Abouelleil A."/>
            <person name="Chapman S.B."/>
            <person name="Priest M."/>
            <person name="Young S.K."/>
            <person name="Wortman J."/>
            <person name="Nusbaum C."/>
            <person name="Birren B."/>
        </authorList>
    </citation>
    <scope>NUCLEOTIDE SEQUENCE [LARGE SCALE GENOMIC DNA]</scope>
    <source>
        <strain evidence="11 12">CBS 118157</strain>
    </source>
</reference>
<feature type="transmembrane region" description="Helical" evidence="9">
    <location>
        <begin position="134"/>
        <end position="158"/>
    </location>
</feature>
<organism evidence="11 12">
    <name type="scientific">Exophiala xenobiotica</name>
    <dbReference type="NCBI Taxonomy" id="348802"/>
    <lineage>
        <taxon>Eukaryota</taxon>
        <taxon>Fungi</taxon>
        <taxon>Dikarya</taxon>
        <taxon>Ascomycota</taxon>
        <taxon>Pezizomycotina</taxon>
        <taxon>Eurotiomycetes</taxon>
        <taxon>Chaetothyriomycetidae</taxon>
        <taxon>Chaetothyriales</taxon>
        <taxon>Herpotrichiellaceae</taxon>
        <taxon>Exophiala</taxon>
    </lineage>
</organism>
<dbReference type="InterPro" id="IPR003280">
    <property type="entry name" value="2pore_dom_K_chnl"/>
</dbReference>
<feature type="compositionally biased region" description="Basic and acidic residues" evidence="8">
    <location>
        <begin position="741"/>
        <end position="763"/>
    </location>
</feature>
<dbReference type="Proteomes" id="UP000054342">
    <property type="component" value="Unassembled WGS sequence"/>
</dbReference>
<sequence>MNDPGLDGPIDDADGQVHENVPHSNDKHPEDNMDEEEEERNFLVPTRWWYASTGFPLVAGTFGPMANAFSICALVENWRVKIPPSGTEEHGLDIKDPRWLIAVNAVSLVCALTANMSLLLNMARRVPFQIAQPITIIGFWVASVLLIALIAVASHHFHAPGVKNQALTQAYYYAIFAAGLYQIISYLMCVTVYGAFRGYYSREFKLTVAQRTLMLQTIAYLTYLLLGALVYSHVEGWKFLDTVYWADFTTLTIGLGSDYSPSTHLGRSLLFPFAMGGIIILGLVVGSIRSLILERGKKKIAARLTEKTRARLVREIAAATKRRSDLRRQIAIGLGKKTLDALTVKPGNDEISELDRRAAEFEAMRKVQDRAATHRKYMSLGVSSFAFAFLWCIGALVFFRAEQNQQWTYFDALYFSYTTLLTIGYGDFIPMSNSGKPFFVFWSLLAVPTLTILISNMGDTVVKAIKDATIWLGEITVLPSDESSARERLQHGLHKATMGKVSSPHPDIEDGSEEDAGFQELHPGLARLFRAGGEQRRPDKRYRANRDELAKDFEQSEKVDESEARDHGDRLEEDEHHYRHVLISQIRKVYADTTASTPKRYSYDEWVYFLRLLGEDERDATSHKHAPELEDLTSRHDDDATRQKAFELAGQEGAYGKGNEKAPDKKREKVKWSWIGNRSPLMGDKEEAEWLLEKMFERLEESLRGEGKQKENQVKKETRKHHPSEQTRCQDGEEDGSSEETLARRESGGVSKERKQEEKDGSS</sequence>
<feature type="compositionally biased region" description="Basic and acidic residues" evidence="8">
    <location>
        <begin position="702"/>
        <end position="716"/>
    </location>
</feature>
<evidence type="ECO:0000256" key="3">
    <source>
        <dbReference type="ARBA" id="ARBA00022692"/>
    </source>
</evidence>
<accession>A0A0D2E698</accession>
<feature type="transmembrane region" description="Helical" evidence="9">
    <location>
        <begin position="438"/>
        <end position="458"/>
    </location>
</feature>
<dbReference type="GO" id="GO:0022841">
    <property type="term" value="F:potassium ion leak channel activity"/>
    <property type="evidence" value="ECO:0007669"/>
    <property type="project" value="TreeGrafter"/>
</dbReference>
<feature type="compositionally biased region" description="Basic and acidic residues" evidence="8">
    <location>
        <begin position="533"/>
        <end position="571"/>
    </location>
</feature>
<name>A0A0D2E698_9EURO</name>
<dbReference type="PANTHER" id="PTHR11003">
    <property type="entry name" value="POTASSIUM CHANNEL, SUBFAMILY K"/>
    <property type="match status" value="1"/>
</dbReference>
<feature type="region of interest" description="Disordered" evidence="8">
    <location>
        <begin position="702"/>
        <end position="763"/>
    </location>
</feature>
<evidence type="ECO:0000256" key="2">
    <source>
        <dbReference type="ARBA" id="ARBA00022448"/>
    </source>
</evidence>
<feature type="domain" description="Potassium channel" evidence="10">
    <location>
        <begin position="389"/>
        <end position="462"/>
    </location>
</feature>
<dbReference type="InterPro" id="IPR013099">
    <property type="entry name" value="K_chnl_dom"/>
</dbReference>
<evidence type="ECO:0000259" key="10">
    <source>
        <dbReference type="Pfam" id="PF07885"/>
    </source>
</evidence>
<feature type="domain" description="Potassium channel" evidence="10">
    <location>
        <begin position="221"/>
        <end position="292"/>
    </location>
</feature>
<keyword evidence="3 9" id="KW-0812">Transmembrane</keyword>
<dbReference type="GO" id="GO:0005886">
    <property type="term" value="C:plasma membrane"/>
    <property type="evidence" value="ECO:0007669"/>
    <property type="project" value="TreeGrafter"/>
</dbReference>
<feature type="region of interest" description="Disordered" evidence="8">
    <location>
        <begin position="1"/>
        <end position="38"/>
    </location>
</feature>
<dbReference type="SUPFAM" id="SSF81324">
    <property type="entry name" value="Voltage-gated potassium channels"/>
    <property type="match status" value="2"/>
</dbReference>
<feature type="region of interest" description="Disordered" evidence="8">
    <location>
        <begin position="619"/>
        <end position="638"/>
    </location>
</feature>
<feature type="transmembrane region" description="Helical" evidence="9">
    <location>
        <begin position="407"/>
        <end position="426"/>
    </location>
</feature>
<keyword evidence="2" id="KW-0813">Transport</keyword>
<evidence type="ECO:0000313" key="11">
    <source>
        <dbReference type="EMBL" id="KIW50280.1"/>
    </source>
</evidence>
<keyword evidence="4 9" id="KW-1133">Transmembrane helix</keyword>
<evidence type="ECO:0000256" key="1">
    <source>
        <dbReference type="ARBA" id="ARBA00004141"/>
    </source>
</evidence>
<feature type="transmembrane region" description="Helical" evidence="9">
    <location>
        <begin position="170"/>
        <end position="196"/>
    </location>
</feature>
<evidence type="ECO:0000256" key="5">
    <source>
        <dbReference type="ARBA" id="ARBA00023065"/>
    </source>
</evidence>
<evidence type="ECO:0000256" key="9">
    <source>
        <dbReference type="SAM" id="Phobius"/>
    </source>
</evidence>
<proteinExistence type="predicted"/>
<gene>
    <name evidence="11" type="ORF">PV05_11882</name>
</gene>
<dbReference type="GO" id="GO:0015271">
    <property type="term" value="F:outward rectifier potassium channel activity"/>
    <property type="evidence" value="ECO:0007669"/>
    <property type="project" value="TreeGrafter"/>
</dbReference>
<dbReference type="GO" id="GO:0030322">
    <property type="term" value="P:stabilization of membrane potential"/>
    <property type="evidence" value="ECO:0007669"/>
    <property type="project" value="TreeGrafter"/>
</dbReference>
<feature type="region of interest" description="Disordered" evidence="8">
    <location>
        <begin position="532"/>
        <end position="571"/>
    </location>
</feature>
<feature type="compositionally biased region" description="Basic and acidic residues" evidence="8">
    <location>
        <begin position="658"/>
        <end position="670"/>
    </location>
</feature>
<feature type="transmembrane region" description="Helical" evidence="9">
    <location>
        <begin position="380"/>
        <end position="401"/>
    </location>
</feature>